<keyword evidence="2" id="KW-1185">Reference proteome</keyword>
<organism evidence="1 2">
    <name type="scientific">Melia azedarach</name>
    <name type="common">Chinaberry tree</name>
    <dbReference type="NCBI Taxonomy" id="155640"/>
    <lineage>
        <taxon>Eukaryota</taxon>
        <taxon>Viridiplantae</taxon>
        <taxon>Streptophyta</taxon>
        <taxon>Embryophyta</taxon>
        <taxon>Tracheophyta</taxon>
        <taxon>Spermatophyta</taxon>
        <taxon>Magnoliopsida</taxon>
        <taxon>eudicotyledons</taxon>
        <taxon>Gunneridae</taxon>
        <taxon>Pentapetalae</taxon>
        <taxon>rosids</taxon>
        <taxon>malvids</taxon>
        <taxon>Sapindales</taxon>
        <taxon>Meliaceae</taxon>
        <taxon>Melia</taxon>
    </lineage>
</organism>
<gene>
    <name evidence="1" type="ORF">OWV82_024511</name>
</gene>
<evidence type="ECO:0000313" key="1">
    <source>
        <dbReference type="EMBL" id="KAJ4701239.1"/>
    </source>
</evidence>
<dbReference type="EMBL" id="CM051407">
    <property type="protein sequence ID" value="KAJ4701239.1"/>
    <property type="molecule type" value="Genomic_DNA"/>
</dbReference>
<comment type="caution">
    <text evidence="1">The sequence shown here is derived from an EMBL/GenBank/DDBJ whole genome shotgun (WGS) entry which is preliminary data.</text>
</comment>
<name>A0ACC1WS71_MELAZ</name>
<sequence length="383" mass="42850">MAESAPPKLQTQIEIKPPQEKEPRTQEQEHRRAPFFKSRGRRRRSDTWIISVFVILHVVAFITTMAVNDCWKNSHGDCAFKALGRLSFQPLSENPLLGPSASALDEMGALRQTFLEGNRHNWRLFTCPWLHAGFIHLVINLGSIVFVGIHLEKEFGPLRIGIIYTLSAFVGSLIAALFVRDTPAVGASGALFGLLGAMLSGLIRNWNFYTDKFAAIVLLVFVSAINFAIGLLPYVDNFSSIGGFISGMLLGFTLLFTPRTRIVAHSKAGLFEYSVKSSMNFKLKLDRPIMRSASLLLFVLVILGCLVAVFRGININRHCKWCKYVDCVPSKRWSCNDITTNCETMMSNSQLTMTCMSNGNFRVFSYTNISQPRMKDLCTLLCS</sequence>
<proteinExistence type="predicted"/>
<accession>A0ACC1WS71</accession>
<dbReference type="Proteomes" id="UP001164539">
    <property type="component" value="Chromosome 14"/>
</dbReference>
<reference evidence="1 2" key="1">
    <citation type="journal article" date="2023" name="Science">
        <title>Complex scaffold remodeling in plant triterpene biosynthesis.</title>
        <authorList>
            <person name="De La Pena R."/>
            <person name="Hodgson H."/>
            <person name="Liu J.C."/>
            <person name="Stephenson M.J."/>
            <person name="Martin A.C."/>
            <person name="Owen C."/>
            <person name="Harkess A."/>
            <person name="Leebens-Mack J."/>
            <person name="Jimenez L.E."/>
            <person name="Osbourn A."/>
            <person name="Sattely E.S."/>
        </authorList>
    </citation>
    <scope>NUCLEOTIDE SEQUENCE [LARGE SCALE GENOMIC DNA]</scope>
    <source>
        <strain evidence="2">cv. JPN11</strain>
        <tissue evidence="1">Leaf</tissue>
    </source>
</reference>
<protein>
    <submittedName>
        <fullName evidence="1">Rhomboid-like protein</fullName>
    </submittedName>
</protein>
<evidence type="ECO:0000313" key="2">
    <source>
        <dbReference type="Proteomes" id="UP001164539"/>
    </source>
</evidence>